<accession>A0A397Q222</accession>
<evidence type="ECO:0000256" key="6">
    <source>
        <dbReference type="ARBA" id="ARBA00023136"/>
    </source>
</evidence>
<keyword evidence="6 7" id="KW-0472">Membrane</keyword>
<proteinExistence type="predicted"/>
<evidence type="ECO:0000313" key="8">
    <source>
        <dbReference type="EMBL" id="RIA54983.1"/>
    </source>
</evidence>
<name>A0A397Q222_9HYPH</name>
<dbReference type="CDD" id="cd06421">
    <property type="entry name" value="CESA_CelA_like"/>
    <property type="match status" value="1"/>
</dbReference>
<feature type="transmembrane region" description="Helical" evidence="7">
    <location>
        <begin position="514"/>
        <end position="537"/>
    </location>
</feature>
<comment type="caution">
    <text evidence="8">The sequence shown here is derived from an EMBL/GenBank/DDBJ whole genome shotgun (WGS) entry which is preliminary data.</text>
</comment>
<keyword evidence="3" id="KW-0808">Transferase</keyword>
<feature type="transmembrane region" description="Helical" evidence="7">
    <location>
        <begin position="7"/>
        <end position="27"/>
    </location>
</feature>
<keyword evidence="4 7" id="KW-0812">Transmembrane</keyword>
<evidence type="ECO:0000256" key="4">
    <source>
        <dbReference type="ARBA" id="ARBA00022692"/>
    </source>
</evidence>
<dbReference type="InterPro" id="IPR050321">
    <property type="entry name" value="Glycosyltr_2/OpgH_subfam"/>
</dbReference>
<evidence type="ECO:0000256" key="5">
    <source>
        <dbReference type="ARBA" id="ARBA00022989"/>
    </source>
</evidence>
<feature type="transmembrane region" description="Helical" evidence="7">
    <location>
        <begin position="374"/>
        <end position="397"/>
    </location>
</feature>
<comment type="subcellular location">
    <subcellularLocation>
        <location evidence="1">Membrane</location>
        <topology evidence="1">Multi-pass membrane protein</topology>
    </subcellularLocation>
</comment>
<dbReference type="Pfam" id="PF13641">
    <property type="entry name" value="Glyco_tranf_2_3"/>
    <property type="match status" value="1"/>
</dbReference>
<evidence type="ECO:0000256" key="3">
    <source>
        <dbReference type="ARBA" id="ARBA00022679"/>
    </source>
</evidence>
<dbReference type="AlphaFoldDB" id="A0A397Q222"/>
<sequence length="664" mass="73782">MLVFNEYLANLGLTLAIVGFACLVLPYCRRDNPWLRAVLMAVVIILSWRYIAWRFGSTIPPLAFEIDSVVAWSFASLEALAMASSTIAALILSRSRDRHQEANQFQGWWGDRDPPRIDVFIATYNEDSDVLQRTIAGAQATTYSNARTFVLDDGQRDWLRALCAEKGVGYITRQDNAHAKAGNINHAFTLRSQAADAPDFIAVLDADFVPHRQFLHRAVSLFHDPAVALVQTPQHFFNPDPIQHNLGVTDVCPDEQRFFFNHVQPARDAWGIAICCGTSSLIRASALEEIGGVPTESVTEDFLLSLRFAEHGYRTVYLNEALTEGLAAEGLPEYITQRARWCLGMMQIVRGGYNPLGVGHRLSLRHRISVLDSLLFWSTTFSFRIAAIVVPLLYWYFGILAVDADVADVLNYFGPAYVANLIALNWLSRGLIIPFVTDVAQLVAAWPITRAVWTGLLTSGPHKFKVTDKGGHRGERVIQWQLARPFLLLMALTVFGLWLPMLTDYNPGQYAGDGVAVILFWTLYNLVVLILAAFTCVELPRYGHTLRPHVEAAAILTGGEVLPAWIMTIEPAEARVRAAPGLREHQLVELRVDDVGAIRAEVAAFYQDGYALRLFATDAQHDRLVHKLHTSGGAPGTVEGRIGQILAGLGRRILAPELDARRRP</sequence>
<keyword evidence="5 7" id="KW-1133">Transmembrane helix</keyword>
<dbReference type="Proteomes" id="UP000266273">
    <property type="component" value="Unassembled WGS sequence"/>
</dbReference>
<evidence type="ECO:0000256" key="2">
    <source>
        <dbReference type="ARBA" id="ARBA00022676"/>
    </source>
</evidence>
<dbReference type="EMBL" id="QXDF01000001">
    <property type="protein sequence ID" value="RIA54983.1"/>
    <property type="molecule type" value="Genomic_DNA"/>
</dbReference>
<organism evidence="8 9">
    <name type="scientific">Dichotomicrobium thermohalophilum</name>
    <dbReference type="NCBI Taxonomy" id="933063"/>
    <lineage>
        <taxon>Bacteria</taxon>
        <taxon>Pseudomonadati</taxon>
        <taxon>Pseudomonadota</taxon>
        <taxon>Alphaproteobacteria</taxon>
        <taxon>Hyphomicrobiales</taxon>
        <taxon>Hyphomicrobiaceae</taxon>
        <taxon>Dichotomicrobium</taxon>
    </lineage>
</organism>
<dbReference type="GO" id="GO:0016758">
    <property type="term" value="F:hexosyltransferase activity"/>
    <property type="evidence" value="ECO:0007669"/>
    <property type="project" value="TreeGrafter"/>
</dbReference>
<gene>
    <name evidence="8" type="ORF">BXY53_0033</name>
</gene>
<dbReference type="PANTHER" id="PTHR43867">
    <property type="entry name" value="CELLULOSE SYNTHASE CATALYTIC SUBUNIT A [UDP-FORMING]"/>
    <property type="match status" value="1"/>
</dbReference>
<reference evidence="8 9" key="1">
    <citation type="submission" date="2018-08" db="EMBL/GenBank/DDBJ databases">
        <title>Genomic Encyclopedia of Archaeal and Bacterial Type Strains, Phase II (KMG-II): from individual species to whole genera.</title>
        <authorList>
            <person name="Goeker M."/>
        </authorList>
    </citation>
    <scope>NUCLEOTIDE SEQUENCE [LARGE SCALE GENOMIC DNA]</scope>
    <source>
        <strain evidence="8 9">DSM 5002</strain>
    </source>
</reference>
<dbReference type="RefSeq" id="WP_119059949.1">
    <property type="nucleotide sequence ID" value="NZ_QXDF01000001.1"/>
</dbReference>
<feature type="transmembrane region" description="Helical" evidence="7">
    <location>
        <begin position="482"/>
        <end position="502"/>
    </location>
</feature>
<evidence type="ECO:0000256" key="7">
    <source>
        <dbReference type="SAM" id="Phobius"/>
    </source>
</evidence>
<feature type="transmembrane region" description="Helical" evidence="7">
    <location>
        <begin position="34"/>
        <end position="51"/>
    </location>
</feature>
<feature type="transmembrane region" description="Helical" evidence="7">
    <location>
        <begin position="409"/>
        <end position="427"/>
    </location>
</feature>
<dbReference type="InterPro" id="IPR029044">
    <property type="entry name" value="Nucleotide-diphossugar_trans"/>
</dbReference>
<keyword evidence="9" id="KW-1185">Reference proteome</keyword>
<protein>
    <submittedName>
        <fullName evidence="8">Cellulose synthase (UDP-forming)</fullName>
    </submittedName>
</protein>
<dbReference type="SUPFAM" id="SSF53448">
    <property type="entry name" value="Nucleotide-diphospho-sugar transferases"/>
    <property type="match status" value="1"/>
</dbReference>
<evidence type="ECO:0000313" key="9">
    <source>
        <dbReference type="Proteomes" id="UP000266273"/>
    </source>
</evidence>
<feature type="transmembrane region" description="Helical" evidence="7">
    <location>
        <begin position="71"/>
        <end position="92"/>
    </location>
</feature>
<dbReference type="Gene3D" id="3.90.550.10">
    <property type="entry name" value="Spore Coat Polysaccharide Biosynthesis Protein SpsA, Chain A"/>
    <property type="match status" value="1"/>
</dbReference>
<keyword evidence="2" id="KW-0328">Glycosyltransferase</keyword>
<dbReference type="GO" id="GO:0005886">
    <property type="term" value="C:plasma membrane"/>
    <property type="evidence" value="ECO:0007669"/>
    <property type="project" value="TreeGrafter"/>
</dbReference>
<dbReference type="PANTHER" id="PTHR43867:SF2">
    <property type="entry name" value="CELLULOSE SYNTHASE CATALYTIC SUBUNIT A [UDP-FORMING]"/>
    <property type="match status" value="1"/>
</dbReference>
<evidence type="ECO:0000256" key="1">
    <source>
        <dbReference type="ARBA" id="ARBA00004141"/>
    </source>
</evidence>
<dbReference type="OrthoDB" id="9806824at2"/>